<dbReference type="AlphaFoldDB" id="A0A6P6YJQ6"/>
<protein>
    <submittedName>
        <fullName evidence="3">Uncharacterized protein LOC113798617</fullName>
    </submittedName>
</protein>
<dbReference type="OMA" id="EYNTAER"/>
<keyword evidence="1" id="KW-0472">Membrane</keyword>
<dbReference type="InParanoid" id="A0A6P6YJQ6"/>
<keyword evidence="1" id="KW-1133">Transmembrane helix</keyword>
<reference evidence="3" key="1">
    <citation type="submission" date="2025-08" db="UniProtKB">
        <authorList>
            <consortium name="RefSeq"/>
        </authorList>
    </citation>
    <scope>IDENTIFICATION</scope>
    <source>
        <strain evidence="3">Airmid</strain>
    </source>
</reference>
<keyword evidence="1" id="KW-0812">Transmembrane</keyword>
<evidence type="ECO:0000256" key="1">
    <source>
        <dbReference type="SAM" id="Phobius"/>
    </source>
</evidence>
<gene>
    <name evidence="3" type="primary">LOC113798617</name>
</gene>
<feature type="transmembrane region" description="Helical" evidence="1">
    <location>
        <begin position="12"/>
        <end position="30"/>
    </location>
</feature>
<evidence type="ECO:0000313" key="2">
    <source>
        <dbReference type="Proteomes" id="UP000515146"/>
    </source>
</evidence>
<keyword evidence="2" id="KW-1185">Reference proteome</keyword>
<dbReference type="OrthoDB" id="6498660at2759"/>
<dbReference type="KEGG" id="dpte:113798617"/>
<dbReference type="RefSeq" id="XP_027204981.1">
    <property type="nucleotide sequence ID" value="XM_027349180.1"/>
</dbReference>
<accession>A0A6P6YJQ6</accession>
<organism evidence="2 3">
    <name type="scientific">Dermatophagoides pteronyssinus</name>
    <name type="common">European house dust mite</name>
    <dbReference type="NCBI Taxonomy" id="6956"/>
    <lineage>
        <taxon>Eukaryota</taxon>
        <taxon>Metazoa</taxon>
        <taxon>Ecdysozoa</taxon>
        <taxon>Arthropoda</taxon>
        <taxon>Chelicerata</taxon>
        <taxon>Arachnida</taxon>
        <taxon>Acari</taxon>
        <taxon>Acariformes</taxon>
        <taxon>Sarcoptiformes</taxon>
        <taxon>Astigmata</taxon>
        <taxon>Psoroptidia</taxon>
        <taxon>Analgoidea</taxon>
        <taxon>Pyroglyphidae</taxon>
        <taxon>Dermatophagoidinae</taxon>
        <taxon>Dermatophagoides</taxon>
    </lineage>
</organism>
<feature type="transmembrane region" description="Helical" evidence="1">
    <location>
        <begin position="119"/>
        <end position="141"/>
    </location>
</feature>
<name>A0A6P6YJQ6_DERPT</name>
<dbReference type="Proteomes" id="UP000515146">
    <property type="component" value="Unplaced"/>
</dbReference>
<sequence length="160" mass="18693">MAKISLKFLCSSTMLIKTIIIMFTITISLVNGRCTSEQMAQINQCAVDAQYDWDIIDTDIDTPTRKFCCFKWDTLNCQVNIAEDCDPTMAKHLAFETEQTYGATCEYFYRHSPLCFIRWWSAILIVLALILIIALIVFIVYRKKQSKFSREYNTAERNYY</sequence>
<evidence type="ECO:0000313" key="3">
    <source>
        <dbReference type="RefSeq" id="XP_027204981.1"/>
    </source>
</evidence>
<proteinExistence type="predicted"/>